<dbReference type="SUPFAM" id="SSF53850">
    <property type="entry name" value="Periplasmic binding protein-like II"/>
    <property type="match status" value="1"/>
</dbReference>
<evidence type="ECO:0000256" key="2">
    <source>
        <dbReference type="ARBA" id="ARBA00022448"/>
    </source>
</evidence>
<dbReference type="Gene3D" id="3.40.190.10">
    <property type="entry name" value="Periplasmic binding protein-like II"/>
    <property type="match status" value="2"/>
</dbReference>
<accession>A0A3M5D1H3</accession>
<dbReference type="PANTHER" id="PTHR30222:SF12">
    <property type="entry name" value="NORSPERMIDINE SENSOR"/>
    <property type="match status" value="1"/>
</dbReference>
<dbReference type="PANTHER" id="PTHR30222">
    <property type="entry name" value="SPERMIDINE/PUTRESCINE-BINDING PERIPLASMIC PROTEIN"/>
    <property type="match status" value="1"/>
</dbReference>
<evidence type="ECO:0000313" key="6">
    <source>
        <dbReference type="EMBL" id="RMS43785.1"/>
    </source>
</evidence>
<dbReference type="InterPro" id="IPR006059">
    <property type="entry name" value="SBP"/>
</dbReference>
<evidence type="ECO:0000313" key="7">
    <source>
        <dbReference type="Proteomes" id="UP000270834"/>
    </source>
</evidence>
<dbReference type="PIRSF" id="PIRSF019574">
    <property type="entry name" value="Periplasmic_polyamine_BP"/>
    <property type="match status" value="1"/>
</dbReference>
<dbReference type="PRINTS" id="PR00909">
    <property type="entry name" value="SPERMDNBNDNG"/>
</dbReference>
<organism evidence="6 7">
    <name type="scientific">Pseudomonas aeruginosa</name>
    <dbReference type="NCBI Taxonomy" id="287"/>
    <lineage>
        <taxon>Bacteria</taxon>
        <taxon>Pseudomonadati</taxon>
        <taxon>Pseudomonadota</taxon>
        <taxon>Gammaproteobacteria</taxon>
        <taxon>Pseudomonadales</taxon>
        <taxon>Pseudomonadaceae</taxon>
        <taxon>Pseudomonas</taxon>
    </lineage>
</organism>
<evidence type="ECO:0000256" key="5">
    <source>
        <dbReference type="SAM" id="SignalP"/>
    </source>
</evidence>
<dbReference type="EMBL" id="RBSQ01001478">
    <property type="protein sequence ID" value="RMS43785.1"/>
    <property type="molecule type" value="Genomic_DNA"/>
</dbReference>
<feature type="signal peptide" evidence="5">
    <location>
        <begin position="1"/>
        <end position="39"/>
    </location>
</feature>
<keyword evidence="4" id="KW-0574">Periplasm</keyword>
<keyword evidence="2" id="KW-0813">Transport</keyword>
<proteinExistence type="predicted"/>
<dbReference type="GO" id="GO:0015846">
    <property type="term" value="P:polyamine transport"/>
    <property type="evidence" value="ECO:0007669"/>
    <property type="project" value="InterPro"/>
</dbReference>
<evidence type="ECO:0000256" key="4">
    <source>
        <dbReference type="ARBA" id="ARBA00022764"/>
    </source>
</evidence>
<comment type="caution">
    <text evidence="6">The sequence shown here is derived from an EMBL/GenBank/DDBJ whole genome shotgun (WGS) entry which is preliminary data.</text>
</comment>
<dbReference type="AlphaFoldDB" id="A0A3M5D1H3"/>
<name>A0A3M5D1H3_PSEAI</name>
<dbReference type="GO" id="GO:0042597">
    <property type="term" value="C:periplasmic space"/>
    <property type="evidence" value="ECO:0007669"/>
    <property type="project" value="UniProtKB-SubCell"/>
</dbReference>
<keyword evidence="3 5" id="KW-0732">Signal</keyword>
<dbReference type="CDD" id="cd13659">
    <property type="entry name" value="PBP2_PotF"/>
    <property type="match status" value="1"/>
</dbReference>
<sequence>MRHRPDTSTKMELPRMMKRFGKTLLALTLAGSVAGMAQAADNKVLHVYNWSDYIAPDTLEKFTKETGIKVVYDVYDSNEVLEAKLLAGKSGYDVVVPSNSFLAKQIKAGVYQKLDKSKLPNWKNLNKDLMHTLEVSDPGNEHAIPYMWGTIGIGYNPDKVKAAFGDNAPVDSWDLVFKPENIQKLKQCGVSFLDSPTEILPAALHYLGYKPDTDNPKELKAAEELFLKIRPYVTYFHSSKYISDLANGNICVAIGYSGDIYQAKSRAEEAKNKVTVKYNIPKEGAGSFFDMVAIPKDAENTEGALAFVNFLMKPEIMAEITDVVQFPNGNAAATPLVSEAIRNDPGIYPSEEVMKKLYTFPDLPAKTQRAMTRSWTKIKSGK</sequence>
<protein>
    <recommendedName>
        <fullName evidence="8">Putrescine-binding periplasmic protein SpuD</fullName>
    </recommendedName>
</protein>
<evidence type="ECO:0008006" key="8">
    <source>
        <dbReference type="Google" id="ProtNLM"/>
    </source>
</evidence>
<dbReference type="GO" id="GO:0019808">
    <property type="term" value="F:polyamine binding"/>
    <property type="evidence" value="ECO:0007669"/>
    <property type="project" value="InterPro"/>
</dbReference>
<dbReference type="Pfam" id="PF13416">
    <property type="entry name" value="SBP_bac_8"/>
    <property type="match status" value="1"/>
</dbReference>
<comment type="subcellular location">
    <subcellularLocation>
        <location evidence="1">Periplasm</location>
    </subcellularLocation>
</comment>
<gene>
    <name evidence="6" type="ORF">ALP65_02224</name>
</gene>
<dbReference type="Proteomes" id="UP000270834">
    <property type="component" value="Unassembled WGS sequence"/>
</dbReference>
<evidence type="ECO:0000256" key="3">
    <source>
        <dbReference type="ARBA" id="ARBA00022729"/>
    </source>
</evidence>
<feature type="chain" id="PRO_5017976849" description="Putrescine-binding periplasmic protein SpuD" evidence="5">
    <location>
        <begin position="40"/>
        <end position="382"/>
    </location>
</feature>
<dbReference type="InterPro" id="IPR001188">
    <property type="entry name" value="Sperm_putr-bd"/>
</dbReference>
<reference evidence="6 7" key="1">
    <citation type="submission" date="2018-08" db="EMBL/GenBank/DDBJ databases">
        <title>Recombination of ecologically and evolutionarily significant loci maintains genetic cohesion in the Pseudomonas syringae species complex.</title>
        <authorList>
            <person name="Dillon M."/>
            <person name="Thakur S."/>
            <person name="Almeida R.N.D."/>
            <person name="Weir B.S."/>
            <person name="Guttman D.S."/>
        </authorList>
    </citation>
    <scope>NUCLEOTIDE SEQUENCE [LARGE SCALE GENOMIC DNA]</scope>
    <source>
        <strain evidence="6 7">ICMP 7846</strain>
    </source>
</reference>
<evidence type="ECO:0000256" key="1">
    <source>
        <dbReference type="ARBA" id="ARBA00004418"/>
    </source>
</evidence>